<evidence type="ECO:0000313" key="4">
    <source>
        <dbReference type="EMBL" id="OQS31673.1"/>
    </source>
</evidence>
<comment type="caution">
    <text evidence="4">The sequence shown here is derived from an EMBL/GenBank/DDBJ whole genome shotgun (WGS) entry which is preliminary data.</text>
</comment>
<dbReference type="Proteomes" id="UP000192721">
    <property type="component" value="Unassembled WGS sequence"/>
</dbReference>
<sequence>MRMLTKQGLWAALCIVGLLVCAPALAEWSEGEFNGALNWEGTVSHNSNPWEWAKDTFVPMHLLAKEAQTMSDGLSWSGLLKSAVLLKGHTKRYLPQGREGVVPVVEFGKGLEAFQLQWLGDGMARLSLPVMVDGGESAAGGRFSFVIRVANTMIATQGQDRLGFSLYASADGETRGNGLPARAQALAGAKAWELNQRVFGPALHGWKDNRRDMELAPREQLSRSDLTAVAGLYTAEVVEGSGELLLHSMAPGISRWSVPLPIQISYY</sequence>
<evidence type="ECO:0000256" key="3">
    <source>
        <dbReference type="SAM" id="SignalP"/>
    </source>
</evidence>
<feature type="signal peptide" evidence="3">
    <location>
        <begin position="1"/>
        <end position="26"/>
    </location>
</feature>
<keyword evidence="1 3" id="KW-0732">Signal</keyword>
<organism evidence="4 5">
    <name type="scientific">Chromobacterium haemolyticum</name>
    <dbReference type="NCBI Taxonomy" id="394935"/>
    <lineage>
        <taxon>Bacteria</taxon>
        <taxon>Pseudomonadati</taxon>
        <taxon>Pseudomonadota</taxon>
        <taxon>Betaproteobacteria</taxon>
        <taxon>Neisseriales</taxon>
        <taxon>Chromobacteriaceae</taxon>
        <taxon>Chromobacterium</taxon>
    </lineage>
</organism>
<accession>A0A1W0CAC1</accession>
<comment type="similarity">
    <text evidence="2">Belongs to the fimbrial K88 protein family.</text>
</comment>
<evidence type="ECO:0000256" key="1">
    <source>
        <dbReference type="ARBA" id="ARBA00022729"/>
    </source>
</evidence>
<gene>
    <name evidence="4" type="ORF">B0T45_22685</name>
</gene>
<dbReference type="AlphaFoldDB" id="A0A1W0CAC1"/>
<evidence type="ECO:0008006" key="6">
    <source>
        <dbReference type="Google" id="ProtNLM"/>
    </source>
</evidence>
<dbReference type="InterPro" id="IPR003467">
    <property type="entry name" value="Fimbrial_K88_FaeH"/>
</dbReference>
<protein>
    <recommendedName>
        <fullName evidence="6">Fimbrial protein</fullName>
    </recommendedName>
</protein>
<proteinExistence type="inferred from homology"/>
<feature type="chain" id="PRO_5012348063" description="Fimbrial protein" evidence="3">
    <location>
        <begin position="27"/>
        <end position="267"/>
    </location>
</feature>
<evidence type="ECO:0000313" key="5">
    <source>
        <dbReference type="Proteomes" id="UP000192721"/>
    </source>
</evidence>
<dbReference type="GO" id="GO:0007155">
    <property type="term" value="P:cell adhesion"/>
    <property type="evidence" value="ECO:0007669"/>
    <property type="project" value="InterPro"/>
</dbReference>
<dbReference type="EMBL" id="MUKV01000058">
    <property type="protein sequence ID" value="OQS31673.1"/>
    <property type="molecule type" value="Genomic_DNA"/>
</dbReference>
<name>A0A1W0CAC1_9NEIS</name>
<dbReference type="GO" id="GO:0009289">
    <property type="term" value="C:pilus"/>
    <property type="evidence" value="ECO:0007669"/>
    <property type="project" value="InterPro"/>
</dbReference>
<evidence type="ECO:0000256" key="2">
    <source>
        <dbReference type="ARBA" id="ARBA00049989"/>
    </source>
</evidence>
<reference evidence="4 5" key="1">
    <citation type="submission" date="2017-02" db="EMBL/GenBank/DDBJ databases">
        <title>Chromobacterium haemolyticum H5244.</title>
        <authorList>
            <person name="Gulvik C.A."/>
        </authorList>
    </citation>
    <scope>NUCLEOTIDE SEQUENCE [LARGE SCALE GENOMIC DNA]</scope>
    <source>
        <strain evidence="4 5">H5244</strain>
    </source>
</reference>
<dbReference type="Pfam" id="PF02432">
    <property type="entry name" value="Fimbrial_K88"/>
    <property type="match status" value="1"/>
</dbReference>